<dbReference type="InterPro" id="IPR019367">
    <property type="entry name" value="PDZ-binding_CRIPT"/>
</dbReference>
<evidence type="ECO:0000256" key="3">
    <source>
        <dbReference type="ARBA" id="ARBA00018615"/>
    </source>
</evidence>
<keyword evidence="6" id="KW-0747">Spliceosome</keyword>
<proteinExistence type="inferred from homology"/>
<keyword evidence="11" id="KW-1185">Reference proteome</keyword>
<feature type="compositionally biased region" description="Low complexity" evidence="9">
    <location>
        <begin position="39"/>
        <end position="50"/>
    </location>
</feature>
<evidence type="ECO:0000256" key="4">
    <source>
        <dbReference type="ARBA" id="ARBA00022490"/>
    </source>
</evidence>
<comment type="similarity">
    <text evidence="2">Belongs to the CRIPT family.</text>
</comment>
<comment type="caution">
    <text evidence="10">The sequence shown here is derived from an EMBL/GenBank/DDBJ whole genome shotgun (WGS) entry which is preliminary data.</text>
</comment>
<keyword evidence="4" id="KW-0963">Cytoplasm</keyword>
<accession>A0A9W9GJ77</accession>
<dbReference type="OrthoDB" id="147332at2759"/>
<evidence type="ECO:0000313" key="11">
    <source>
        <dbReference type="Proteomes" id="UP001149079"/>
    </source>
</evidence>
<dbReference type="PANTHER" id="PTHR11805:SF1">
    <property type="entry name" value="CYSTEINE-RICH PDZ-BINDING PROTEIN"/>
    <property type="match status" value="1"/>
</dbReference>
<dbReference type="GO" id="GO:0005737">
    <property type="term" value="C:cytoplasm"/>
    <property type="evidence" value="ECO:0007669"/>
    <property type="project" value="UniProtKB-SubCell"/>
</dbReference>
<dbReference type="GeneID" id="81410004"/>
<dbReference type="GO" id="GO:0008017">
    <property type="term" value="F:microtubule binding"/>
    <property type="evidence" value="ECO:0007669"/>
    <property type="project" value="TreeGrafter"/>
</dbReference>
<feature type="region of interest" description="Disordered" evidence="9">
    <location>
        <begin position="1"/>
        <end position="59"/>
    </location>
</feature>
<dbReference type="EMBL" id="JAPQKL010000008">
    <property type="protein sequence ID" value="KAJ5120702.1"/>
    <property type="molecule type" value="Genomic_DNA"/>
</dbReference>
<sequence>MYLKQISSPTTGSKRKETTRQTSLGIESRRWRKTAARITSSLFQSSSTTSHDQKTETKDPKMVCSKCQKKIKATELATPGVKRKNDIYYGSPSSSGSADKGKTKSTLGATGIGKSKLLSAKAKNPYAAYASACENCKVKTEVGKKFCQRCAYQRNACAMCGKNLSGKSSKDQPIVQGQKFNMA</sequence>
<evidence type="ECO:0000256" key="9">
    <source>
        <dbReference type="SAM" id="MobiDB-lite"/>
    </source>
</evidence>
<dbReference type="RefSeq" id="XP_056517206.1">
    <property type="nucleotide sequence ID" value="XM_056670833.1"/>
</dbReference>
<keyword evidence="7" id="KW-0508">mRNA splicing</keyword>
<dbReference type="Pfam" id="PF10235">
    <property type="entry name" value="Cript"/>
    <property type="match status" value="1"/>
</dbReference>
<dbReference type="GO" id="GO:0006397">
    <property type="term" value="P:mRNA processing"/>
    <property type="evidence" value="ECO:0007669"/>
    <property type="project" value="UniProtKB-KW"/>
</dbReference>
<feature type="compositionally biased region" description="Polar residues" evidence="9">
    <location>
        <begin position="1"/>
        <end position="12"/>
    </location>
</feature>
<dbReference type="PANTHER" id="PTHR11805">
    <property type="entry name" value="CYSTEINE-RICH PDZ-BINDING PROTEIN"/>
    <property type="match status" value="1"/>
</dbReference>
<dbReference type="GO" id="GO:0008380">
    <property type="term" value="P:RNA splicing"/>
    <property type="evidence" value="ECO:0007669"/>
    <property type="project" value="UniProtKB-KW"/>
</dbReference>
<dbReference type="GO" id="GO:0031122">
    <property type="term" value="P:cytoplasmic microtubule organization"/>
    <property type="evidence" value="ECO:0007669"/>
    <property type="project" value="TreeGrafter"/>
</dbReference>
<dbReference type="GO" id="GO:0005681">
    <property type="term" value="C:spliceosomal complex"/>
    <property type="evidence" value="ECO:0007669"/>
    <property type="project" value="UniProtKB-KW"/>
</dbReference>
<dbReference type="Proteomes" id="UP001149079">
    <property type="component" value="Unassembled WGS sequence"/>
</dbReference>
<dbReference type="AlphaFoldDB" id="A0A9W9GJ77"/>
<keyword evidence="5" id="KW-0507">mRNA processing</keyword>
<evidence type="ECO:0000256" key="6">
    <source>
        <dbReference type="ARBA" id="ARBA00022728"/>
    </source>
</evidence>
<feature type="region of interest" description="Disordered" evidence="9">
    <location>
        <begin position="83"/>
        <end position="104"/>
    </location>
</feature>
<reference evidence="10" key="1">
    <citation type="submission" date="2022-11" db="EMBL/GenBank/DDBJ databases">
        <authorList>
            <person name="Petersen C."/>
        </authorList>
    </citation>
    <scope>NUCLEOTIDE SEQUENCE</scope>
    <source>
        <strain evidence="10">IBT 22155</strain>
    </source>
</reference>
<name>A0A9W9GJ77_9EURO</name>
<evidence type="ECO:0000313" key="10">
    <source>
        <dbReference type="EMBL" id="KAJ5120702.1"/>
    </source>
</evidence>
<evidence type="ECO:0000256" key="8">
    <source>
        <dbReference type="ARBA" id="ARBA00032518"/>
    </source>
</evidence>
<reference evidence="10" key="2">
    <citation type="journal article" date="2023" name="IMA Fungus">
        <title>Comparative genomic study of the Penicillium genus elucidates a diverse pangenome and 15 lateral gene transfer events.</title>
        <authorList>
            <person name="Petersen C."/>
            <person name="Sorensen T."/>
            <person name="Nielsen M.R."/>
            <person name="Sondergaard T.E."/>
            <person name="Sorensen J.L."/>
            <person name="Fitzpatrick D.A."/>
            <person name="Frisvad J.C."/>
            <person name="Nielsen K.L."/>
        </authorList>
    </citation>
    <scope>NUCLEOTIDE SEQUENCE</scope>
    <source>
        <strain evidence="10">IBT 22155</strain>
    </source>
</reference>
<gene>
    <name evidence="10" type="ORF">N7515_010090</name>
</gene>
<evidence type="ECO:0000256" key="2">
    <source>
        <dbReference type="ARBA" id="ARBA00009021"/>
    </source>
</evidence>
<evidence type="ECO:0000256" key="7">
    <source>
        <dbReference type="ARBA" id="ARBA00023187"/>
    </source>
</evidence>
<comment type="subcellular location">
    <subcellularLocation>
        <location evidence="1">Cytoplasm</location>
    </subcellularLocation>
</comment>
<evidence type="ECO:0000256" key="5">
    <source>
        <dbReference type="ARBA" id="ARBA00022664"/>
    </source>
</evidence>
<protein>
    <recommendedName>
        <fullName evidence="3">Cysteine-rich PDZ-binding protein</fullName>
    </recommendedName>
    <alternativeName>
        <fullName evidence="8">Cysteine-rich interactor of PDZ three</fullName>
    </alternativeName>
</protein>
<organism evidence="10 11">
    <name type="scientific">Penicillium bovifimosum</name>
    <dbReference type="NCBI Taxonomy" id="126998"/>
    <lineage>
        <taxon>Eukaryota</taxon>
        <taxon>Fungi</taxon>
        <taxon>Dikarya</taxon>
        <taxon>Ascomycota</taxon>
        <taxon>Pezizomycotina</taxon>
        <taxon>Eurotiomycetes</taxon>
        <taxon>Eurotiomycetidae</taxon>
        <taxon>Eurotiales</taxon>
        <taxon>Aspergillaceae</taxon>
        <taxon>Penicillium</taxon>
    </lineage>
</organism>
<evidence type="ECO:0000256" key="1">
    <source>
        <dbReference type="ARBA" id="ARBA00004496"/>
    </source>
</evidence>